<comment type="caution">
    <text evidence="1">The sequence shown here is derived from an EMBL/GenBank/DDBJ whole genome shotgun (WGS) entry which is preliminary data.</text>
</comment>
<gene>
    <name evidence="1" type="ORF">GCM10023168_11810</name>
</gene>
<dbReference type="PANTHER" id="PTHR38479">
    <property type="entry name" value="LMO0824 PROTEIN"/>
    <property type="match status" value="1"/>
</dbReference>
<dbReference type="Proteomes" id="UP001500945">
    <property type="component" value="Unassembled WGS sequence"/>
</dbReference>
<protein>
    <submittedName>
        <fullName evidence="1">Winged helix DNA-binding domain-containing protein</fullName>
    </submittedName>
</protein>
<dbReference type="Pfam" id="PF06224">
    <property type="entry name" value="AlkZ-like"/>
    <property type="match status" value="1"/>
</dbReference>
<organism evidence="1 2">
    <name type="scientific">Fodinibacter luteus</name>
    <dbReference type="NCBI Taxonomy" id="552064"/>
    <lineage>
        <taxon>Bacteria</taxon>
        <taxon>Bacillati</taxon>
        <taxon>Actinomycetota</taxon>
        <taxon>Actinomycetes</taxon>
        <taxon>Micrococcales</taxon>
        <taxon>Intrasporangiaceae</taxon>
        <taxon>Fodinibacter (ex Wang et al. 2009)</taxon>
    </lineage>
</organism>
<dbReference type="PANTHER" id="PTHR38479:SF2">
    <property type="entry name" value="WINGED HELIX DNA-BINDING DOMAIN-CONTAINING PROTEIN"/>
    <property type="match status" value="1"/>
</dbReference>
<reference evidence="2" key="1">
    <citation type="journal article" date="2019" name="Int. J. Syst. Evol. Microbiol.">
        <title>The Global Catalogue of Microorganisms (GCM) 10K type strain sequencing project: providing services to taxonomists for standard genome sequencing and annotation.</title>
        <authorList>
            <consortium name="The Broad Institute Genomics Platform"/>
            <consortium name="The Broad Institute Genome Sequencing Center for Infectious Disease"/>
            <person name="Wu L."/>
            <person name="Ma J."/>
        </authorList>
    </citation>
    <scope>NUCLEOTIDE SEQUENCE [LARGE SCALE GENOMIC DNA]</scope>
    <source>
        <strain evidence="2">JCM 17809</strain>
    </source>
</reference>
<accession>A0ABP8K7T9</accession>
<proteinExistence type="predicted"/>
<evidence type="ECO:0000313" key="2">
    <source>
        <dbReference type="Proteomes" id="UP001500945"/>
    </source>
</evidence>
<keyword evidence="1" id="KW-0238">DNA-binding</keyword>
<dbReference type="InterPro" id="IPR009351">
    <property type="entry name" value="AlkZ-like"/>
</dbReference>
<keyword evidence="2" id="KW-1185">Reference proteome</keyword>
<dbReference type="GO" id="GO:0003677">
    <property type="term" value="F:DNA binding"/>
    <property type="evidence" value="ECO:0007669"/>
    <property type="project" value="UniProtKB-KW"/>
</dbReference>
<name>A0ABP8K7T9_9MICO</name>
<dbReference type="RefSeq" id="WP_345203409.1">
    <property type="nucleotide sequence ID" value="NZ_BAABGM010000007.1"/>
</dbReference>
<sequence length="369" mass="39870">MRPRTLDRVHRRRLATQRLSAAGLPHGADVVRLLTCVQAQDAPLAAWSLALRMPAGTTYADVLAERAVGGWVRTHVLRPTWHLIAPEDLRWVQGVTGPRVLTSLAGRHRGLGLDDALVSEAMTLLEALLAGPNPHTRRELRTAFAEVGLPTDVERLAHLLLHAETRCLVCSGPPRGAEHTYVLADEVVPPGPADSLVGEDARRELTRRFVAGHGPASERDLARWSTLTLGHVRTALADLAGTLEHVELDGQRLWFDPDVPSRTTRPHAAYLLPTFDEVCLSYAATGFPRRDPAATRARLVSESGGGIVVVDGEDVGTWKRVVSPTGVRVTVTADVPLGTDDRTAVEEAAQALAGFLERPLDLAFGEQSG</sequence>
<dbReference type="EMBL" id="BAABGM010000007">
    <property type="protein sequence ID" value="GAA4401827.1"/>
    <property type="molecule type" value="Genomic_DNA"/>
</dbReference>
<evidence type="ECO:0000313" key="1">
    <source>
        <dbReference type="EMBL" id="GAA4401827.1"/>
    </source>
</evidence>